<dbReference type="EMBL" id="JACHGG010000002">
    <property type="protein sequence ID" value="MBB6058462.1"/>
    <property type="molecule type" value="Genomic_DNA"/>
</dbReference>
<dbReference type="AlphaFoldDB" id="A0A7W9WCA0"/>
<evidence type="ECO:0000313" key="3">
    <source>
        <dbReference type="Proteomes" id="UP000532746"/>
    </source>
</evidence>
<dbReference type="Proteomes" id="UP000532746">
    <property type="component" value="Unassembled WGS sequence"/>
</dbReference>
<keyword evidence="3" id="KW-1185">Reference proteome</keyword>
<dbReference type="PANTHER" id="PTHR30441:SF8">
    <property type="entry name" value="DUF748 DOMAIN-CONTAINING PROTEIN"/>
    <property type="match status" value="1"/>
</dbReference>
<name>A0A7W9WCA0_9BACT</name>
<reference evidence="2 3" key="1">
    <citation type="submission" date="2020-08" db="EMBL/GenBank/DDBJ databases">
        <title>Genomic Encyclopedia of Type Strains, Phase IV (KMG-IV): sequencing the most valuable type-strain genomes for metagenomic binning, comparative biology and taxonomic classification.</title>
        <authorList>
            <person name="Goeker M."/>
        </authorList>
    </citation>
    <scope>NUCLEOTIDE SEQUENCE [LARGE SCALE GENOMIC DNA]</scope>
    <source>
        <strain evidence="2 3">DSM 26718</strain>
    </source>
</reference>
<evidence type="ECO:0000256" key="1">
    <source>
        <dbReference type="SAM" id="MobiDB-lite"/>
    </source>
</evidence>
<protein>
    <recommendedName>
        <fullName evidence="4">AsmA-like C-terminal domain-containing protein</fullName>
    </recommendedName>
</protein>
<dbReference type="InterPro" id="IPR052894">
    <property type="entry name" value="AsmA-related"/>
</dbReference>
<comment type="caution">
    <text evidence="2">The sequence shown here is derived from an EMBL/GenBank/DDBJ whole genome shotgun (WGS) entry which is preliminary data.</text>
</comment>
<dbReference type="GO" id="GO:0005886">
    <property type="term" value="C:plasma membrane"/>
    <property type="evidence" value="ECO:0007669"/>
    <property type="project" value="TreeGrafter"/>
</dbReference>
<evidence type="ECO:0000313" key="2">
    <source>
        <dbReference type="EMBL" id="MBB6058462.1"/>
    </source>
</evidence>
<sequence length="1075" mass="120264">MKRPSIRQLLALTTLGLLLGVVTGAWLLGTRWGQRQLEQLIRQRLRQHSDLMVAPFTVELSVLRHFPHLTASVHHLALTDTSYGRAVQVLRIRRADARVELAQIWRGQLRVSHLTLQDGEFRQFTDARGHDWGLRGKGPRRATPQGPPDFDLDSLVLMNVRATDRNELHRSGFSAYVRAGRLTVRARRGVAHTSGRLDGQLEYLRSGRGNLFTQEPIVALMRYRYDFRRREGTFLRTRATLNGDTVLVTGTHRGAGPGEARGTRLNLRFQGTQPLLEVLHVALPAGLQRYLKGARSPSRASIWYTIRGVSGPTTRPRTVLRFALRGAQVQWADSARRIRRWDARGTFDNGPEHSPRSTSLAFSHCKIYSKAGQLDAALTVRDFTRPHLLGHVRGRTELQTLAAVVAPRLWKARRGEAALDLRLDGAVPEIPDRQARRTLRPDTLLPLLRAQGTVRLERASFTIPGRQASMSNLNVLVRLHDSMWALENLTGRLNGMRVRANATTTYLLAYFSGQQPVTTIRGEFGVDALDLRELRRLLAAPGGRARLAKARRPGYTPNQQLAAQVLNFLPPGLHLNIRLHCGQLVVASDTLQHLAATVRHDGQRVQLTELRGRMWGGDLKGVVSWPTDTLNLQPVAAQLAVHFRTLRYHELLARITRPSRRDPAAPAAPTLREVLLAANGQGLITIDRLVFSDSEQFTNLRLRLDKTGPRFLIPALTFGISHGGSGRLSGSAELRGSQLTNLNTDINLHYASLNVQHLLQLLTGLSSGAAKPNTPTPSRPGNPQDSPFLDGTVTGRVRVTANQMQYGSLRGRQFRLLSTLQAGQVQVTECSLQALDGSVHLRGTLRTDADTGRYPLHTQVRLRHIHLPKLFELATALGFDVLGPENIRGSMDCEADVHTELGATFLPRLAKTQAFLRTDVQELELIEVEAAMQAMKILSKKRTGHLYFEPVQPRFVLDGSRLLIPSLSLSSNLTDMSVTGEYYLTGQANLYVGLSPLQALFGNNERRIARIRSGEAEQRPSRGLVYLNLRREPGQPYKVRPFQKQEQQLQQQELLREYHQLLRRQPLDTTLRLLQ</sequence>
<gene>
    <name evidence="2" type="ORF">HNQ93_001308</name>
</gene>
<proteinExistence type="predicted"/>
<dbReference type="RefSeq" id="WP_183403319.1">
    <property type="nucleotide sequence ID" value="NZ_JACHGG010000002.1"/>
</dbReference>
<evidence type="ECO:0008006" key="4">
    <source>
        <dbReference type="Google" id="ProtNLM"/>
    </source>
</evidence>
<dbReference type="PANTHER" id="PTHR30441">
    <property type="entry name" value="DUF748 DOMAIN-CONTAINING PROTEIN"/>
    <property type="match status" value="1"/>
</dbReference>
<dbReference type="GO" id="GO:0090313">
    <property type="term" value="P:regulation of protein targeting to membrane"/>
    <property type="evidence" value="ECO:0007669"/>
    <property type="project" value="TreeGrafter"/>
</dbReference>
<feature type="region of interest" description="Disordered" evidence="1">
    <location>
        <begin position="769"/>
        <end position="791"/>
    </location>
</feature>
<accession>A0A7W9WCA0</accession>
<organism evidence="2 3">
    <name type="scientific">Hymenobacter luteus</name>
    <dbReference type="NCBI Taxonomy" id="1411122"/>
    <lineage>
        <taxon>Bacteria</taxon>
        <taxon>Pseudomonadati</taxon>
        <taxon>Bacteroidota</taxon>
        <taxon>Cytophagia</taxon>
        <taxon>Cytophagales</taxon>
        <taxon>Hymenobacteraceae</taxon>
        <taxon>Hymenobacter</taxon>
    </lineage>
</organism>